<dbReference type="Proteomes" id="UP001375743">
    <property type="component" value="Unassembled WGS sequence"/>
</dbReference>
<dbReference type="InterPro" id="IPR058626">
    <property type="entry name" value="MdtA-like_b-barrel"/>
</dbReference>
<evidence type="ECO:0000259" key="8">
    <source>
        <dbReference type="Pfam" id="PF25967"/>
    </source>
</evidence>
<evidence type="ECO:0000259" key="6">
    <source>
        <dbReference type="Pfam" id="PF25917"/>
    </source>
</evidence>
<dbReference type="Pfam" id="PF25917">
    <property type="entry name" value="BSH_RND"/>
    <property type="match status" value="1"/>
</dbReference>
<dbReference type="NCBIfam" id="TIGR01730">
    <property type="entry name" value="RND_mfp"/>
    <property type="match status" value="1"/>
</dbReference>
<dbReference type="Pfam" id="PF25967">
    <property type="entry name" value="RND-MFP_C"/>
    <property type="match status" value="1"/>
</dbReference>
<gene>
    <name evidence="9" type="ORF">U1T56_04870</name>
</gene>
<dbReference type="PANTHER" id="PTHR30158:SF24">
    <property type="entry name" value="HLYD FAMILY SECRETION PROTEIN"/>
    <property type="match status" value="1"/>
</dbReference>
<dbReference type="Gene3D" id="2.40.420.20">
    <property type="match status" value="1"/>
</dbReference>
<reference evidence="9 10" key="1">
    <citation type="submission" date="2024-01" db="EMBL/GenBank/DDBJ databases">
        <title>Multi-omics insights into the function and evolution of sodium benzoate biodegradation pathways in Benzoatithermus flavus gen. nov., sp. nov. from hot spring.</title>
        <authorList>
            <person name="Hu C.-J."/>
            <person name="Li W.-J."/>
        </authorList>
    </citation>
    <scope>NUCLEOTIDE SEQUENCE [LARGE SCALE GENOMIC DNA]</scope>
    <source>
        <strain evidence="9 10">SYSU G07066</strain>
    </source>
</reference>
<evidence type="ECO:0000259" key="7">
    <source>
        <dbReference type="Pfam" id="PF25944"/>
    </source>
</evidence>
<dbReference type="InterPro" id="IPR006143">
    <property type="entry name" value="RND_pump_MFP"/>
</dbReference>
<feature type="region of interest" description="Disordered" evidence="4">
    <location>
        <begin position="376"/>
        <end position="397"/>
    </location>
</feature>
<protein>
    <submittedName>
        <fullName evidence="9">Efflux RND transporter periplasmic adaptor subunit</fullName>
    </submittedName>
</protein>
<feature type="domain" description="Multidrug resistance protein MdtA-like beta-barrel" evidence="7">
    <location>
        <begin position="215"/>
        <end position="302"/>
    </location>
</feature>
<dbReference type="InterPro" id="IPR058624">
    <property type="entry name" value="MdtA-like_HH"/>
</dbReference>
<feature type="domain" description="Multidrug resistance protein MdtA-like C-terminal permuted SH3" evidence="8">
    <location>
        <begin position="309"/>
        <end position="369"/>
    </location>
</feature>
<comment type="caution">
    <text evidence="9">The sequence shown here is derived from an EMBL/GenBank/DDBJ whole genome shotgun (WGS) entry which is preliminary data.</text>
</comment>
<dbReference type="Pfam" id="PF25876">
    <property type="entry name" value="HH_MFP_RND"/>
    <property type="match status" value="1"/>
</dbReference>
<evidence type="ECO:0000313" key="10">
    <source>
        <dbReference type="Proteomes" id="UP001375743"/>
    </source>
</evidence>
<dbReference type="Pfam" id="PF25944">
    <property type="entry name" value="Beta-barrel_RND"/>
    <property type="match status" value="1"/>
</dbReference>
<sequence>MVEGGAGGTAARFSLTVAVMLLLAACNEDAGGKAQAKNPPPAPPTVTVAKSLVRRLTEWDEFTGRFEPVQQVGVRARVSGYLQEVHFNDGDIVEAGQLLFVIDPRPYEAAADRIKAQIGEARAQLELARLEQQRTERLVSSSAAAKAVLDQRNAELEAAEAKLAAAEAQLRDAELNLGFTRVTAPFKGRISNRRVDVGNLVSDQTLLTTIVQLDPIYLAFDMSEADFLAYQRAVQKGELPSTRNRETIVSAHLVDEAGWPHQGTMNFVDNVVDRSTGTIRARAMFPNPDNLITPGQFGRIRIPGSRAYDALLIPDAAIVTDQSRKIVLTVDGENTVRPKIIRPGPSQSGGLRIVRRGLEPDDRIIIDGLIRARPGAKVTPEDGRIEPGPTEMADGAG</sequence>
<proteinExistence type="inferred from homology"/>
<name>A0ABU8XNN7_9PROT</name>
<feature type="coiled-coil region" evidence="3">
    <location>
        <begin position="111"/>
        <end position="176"/>
    </location>
</feature>
<dbReference type="SUPFAM" id="SSF111369">
    <property type="entry name" value="HlyD-like secretion proteins"/>
    <property type="match status" value="1"/>
</dbReference>
<dbReference type="Gene3D" id="1.10.287.470">
    <property type="entry name" value="Helix hairpin bin"/>
    <property type="match status" value="1"/>
</dbReference>
<comment type="similarity">
    <text evidence="2">Belongs to the membrane fusion protein (MFP) (TC 8.A.1) family.</text>
</comment>
<dbReference type="InterPro" id="IPR058625">
    <property type="entry name" value="MdtA-like_BSH"/>
</dbReference>
<evidence type="ECO:0000313" key="9">
    <source>
        <dbReference type="EMBL" id="MEK0082471.1"/>
    </source>
</evidence>
<dbReference type="RefSeq" id="WP_418158318.1">
    <property type="nucleotide sequence ID" value="NZ_JBBLZC010000003.1"/>
</dbReference>
<evidence type="ECO:0000259" key="5">
    <source>
        <dbReference type="Pfam" id="PF25876"/>
    </source>
</evidence>
<feature type="domain" description="Multidrug resistance protein MdtA-like barrel-sandwich hybrid" evidence="6">
    <location>
        <begin position="71"/>
        <end position="210"/>
    </location>
</feature>
<evidence type="ECO:0000256" key="4">
    <source>
        <dbReference type="SAM" id="MobiDB-lite"/>
    </source>
</evidence>
<comment type="subcellular location">
    <subcellularLocation>
        <location evidence="1">Cell envelope</location>
    </subcellularLocation>
</comment>
<dbReference type="InterPro" id="IPR058627">
    <property type="entry name" value="MdtA-like_C"/>
</dbReference>
<keyword evidence="3" id="KW-0175">Coiled coil</keyword>
<dbReference type="EMBL" id="JBBLZC010000003">
    <property type="protein sequence ID" value="MEK0082471.1"/>
    <property type="molecule type" value="Genomic_DNA"/>
</dbReference>
<evidence type="ECO:0000256" key="2">
    <source>
        <dbReference type="ARBA" id="ARBA00009477"/>
    </source>
</evidence>
<accession>A0ABU8XNN7</accession>
<dbReference type="PANTHER" id="PTHR30158">
    <property type="entry name" value="ACRA/E-RELATED COMPONENT OF DRUG EFFLUX TRANSPORTER"/>
    <property type="match status" value="1"/>
</dbReference>
<dbReference type="Gene3D" id="2.40.30.170">
    <property type="match status" value="1"/>
</dbReference>
<evidence type="ECO:0000256" key="1">
    <source>
        <dbReference type="ARBA" id="ARBA00004196"/>
    </source>
</evidence>
<evidence type="ECO:0000256" key="3">
    <source>
        <dbReference type="SAM" id="Coils"/>
    </source>
</evidence>
<feature type="domain" description="Multidrug resistance protein MdtA-like alpha-helical hairpin" evidence="5">
    <location>
        <begin position="112"/>
        <end position="180"/>
    </location>
</feature>
<keyword evidence="10" id="KW-1185">Reference proteome</keyword>
<organism evidence="9 10">
    <name type="scientific">Benzoatithermus flavus</name>
    <dbReference type="NCBI Taxonomy" id="3108223"/>
    <lineage>
        <taxon>Bacteria</taxon>
        <taxon>Pseudomonadati</taxon>
        <taxon>Pseudomonadota</taxon>
        <taxon>Alphaproteobacteria</taxon>
        <taxon>Geminicoccales</taxon>
        <taxon>Geminicoccaceae</taxon>
        <taxon>Benzoatithermus</taxon>
    </lineage>
</organism>
<dbReference type="Gene3D" id="2.40.50.100">
    <property type="match status" value="1"/>
</dbReference>